<organism evidence="1 2">
    <name type="scientific">Sulfuricaulis limicola</name>
    <dbReference type="NCBI Taxonomy" id="1620215"/>
    <lineage>
        <taxon>Bacteria</taxon>
        <taxon>Pseudomonadati</taxon>
        <taxon>Pseudomonadota</taxon>
        <taxon>Gammaproteobacteria</taxon>
        <taxon>Acidiferrobacterales</taxon>
        <taxon>Acidiferrobacteraceae</taxon>
        <taxon>Sulfuricaulis</taxon>
    </lineage>
</organism>
<dbReference type="Proteomes" id="UP000243180">
    <property type="component" value="Chromosome"/>
</dbReference>
<evidence type="ECO:0000313" key="2">
    <source>
        <dbReference type="Proteomes" id="UP000243180"/>
    </source>
</evidence>
<dbReference type="AlphaFoldDB" id="A0A1B4XHH1"/>
<dbReference type="OrthoDB" id="9776898at2"/>
<name>A0A1B4XHH1_9GAMM</name>
<dbReference type="InterPro" id="IPR016181">
    <property type="entry name" value="Acyl_CoA_acyltransferase"/>
</dbReference>
<dbReference type="KEGG" id="slim:SCL_1963"/>
<dbReference type="PANTHER" id="PTHR47017">
    <property type="entry name" value="ACYL-COA"/>
    <property type="match status" value="1"/>
</dbReference>
<dbReference type="EMBL" id="AP014879">
    <property type="protein sequence ID" value="BAV34254.1"/>
    <property type="molecule type" value="Genomic_DNA"/>
</dbReference>
<dbReference type="InterPro" id="IPR007434">
    <property type="entry name" value="FemAB-like"/>
</dbReference>
<evidence type="ECO:0008006" key="3">
    <source>
        <dbReference type="Google" id="ProtNLM"/>
    </source>
</evidence>
<dbReference type="InParanoid" id="A0A1B4XHH1"/>
<dbReference type="Pfam" id="PF04339">
    <property type="entry name" value="FemAB_like"/>
    <property type="match status" value="1"/>
</dbReference>
<dbReference type="PANTHER" id="PTHR47017:SF1">
    <property type="entry name" value="ACYL-COA"/>
    <property type="match status" value="1"/>
</dbReference>
<dbReference type="SUPFAM" id="SSF55729">
    <property type="entry name" value="Acyl-CoA N-acyltransferases (Nat)"/>
    <property type="match status" value="1"/>
</dbReference>
<proteinExistence type="predicted"/>
<protein>
    <recommendedName>
        <fullName evidence="3">Acyltransferase superfamily protein</fullName>
    </recommendedName>
</protein>
<sequence length="386" mass="43460">MHISIVDRLEHISAADWNTLALEDNPFLRHEFLAALEHTGCVSPKTGWQPQHLVAHEDGPLQGRLLGAAPMYLKNHSYGEYVFDWAWANAYAHAGETYYPKLVVGVPFTPAAGPRLLVTPAADAVAIKTHLIQAALQHMQDTAASSLHWLFVTEADASLLETGGHLLRTGFQFHWSNPGYRDFDDFLSGFTAEKRKKIKRERRHVREAGIEMEVLTGASISPAHWDRFHEFYLSTIHAHGAYAYLTRDFFHRLGQTLPEHAVLVLARKGNEYVAGALNLRGTDTLYGRYWGCRGEFHSLHFETCYYTAIEYAIARGLRRFEAGAQGGHKLARGFTPVVTHSAHRLTHPKFNRAIADYLARERLDVNACVDELNEHVPFKKAAATEN</sequence>
<accession>A0A1B4XHH1</accession>
<dbReference type="Gene3D" id="3.40.630.30">
    <property type="match status" value="1"/>
</dbReference>
<gene>
    <name evidence="1" type="ORF">SCL_1963</name>
</gene>
<evidence type="ECO:0000313" key="1">
    <source>
        <dbReference type="EMBL" id="BAV34254.1"/>
    </source>
</evidence>
<dbReference type="RefSeq" id="WP_096361020.1">
    <property type="nucleotide sequence ID" value="NZ_AP014879.1"/>
</dbReference>
<reference evidence="1" key="1">
    <citation type="submission" date="2015-05" db="EMBL/GenBank/DDBJ databases">
        <title>Complete genome sequence of a sulfur-oxidizing gammaproteobacterium strain HA5.</title>
        <authorList>
            <person name="Miura A."/>
            <person name="Kojima H."/>
            <person name="Fukui M."/>
        </authorList>
    </citation>
    <scope>NUCLEOTIDE SEQUENCE [LARGE SCALE GENOMIC DNA]</scope>
    <source>
        <strain evidence="1">HA5</strain>
    </source>
</reference>
<keyword evidence="2" id="KW-1185">Reference proteome</keyword>